<name>D8SVF7_SELML</name>
<dbReference type="Gene3D" id="1.25.40.10">
    <property type="entry name" value="Tetratricopeptide repeat domain"/>
    <property type="match status" value="1"/>
</dbReference>
<dbReference type="Pfam" id="PF01535">
    <property type="entry name" value="PPR"/>
    <property type="match status" value="2"/>
</dbReference>
<dbReference type="KEGG" id="smo:SELMODRAFT_125795"/>
<dbReference type="GO" id="GO:0009451">
    <property type="term" value="P:RNA modification"/>
    <property type="evidence" value="ECO:0007669"/>
    <property type="project" value="InterPro"/>
</dbReference>
<dbReference type="EMBL" id="GL377645">
    <property type="protein sequence ID" value="EFJ11606.1"/>
    <property type="molecule type" value="Genomic_DNA"/>
</dbReference>
<dbReference type="InterPro" id="IPR002885">
    <property type="entry name" value="PPR_rpt"/>
</dbReference>
<dbReference type="HOGENOM" id="CLU_002706_0_0_1"/>
<dbReference type="eggNOG" id="KOG4197">
    <property type="taxonomic scope" value="Eukaryota"/>
</dbReference>
<keyword evidence="4" id="KW-1185">Reference proteome</keyword>
<accession>D8SVF7</accession>
<reference evidence="3 4" key="1">
    <citation type="journal article" date="2011" name="Science">
        <title>The Selaginella genome identifies genetic changes associated with the evolution of vascular plants.</title>
        <authorList>
            <person name="Banks J.A."/>
            <person name="Nishiyama T."/>
            <person name="Hasebe M."/>
            <person name="Bowman J.L."/>
            <person name="Gribskov M."/>
            <person name="dePamphilis C."/>
            <person name="Albert V.A."/>
            <person name="Aono N."/>
            <person name="Aoyama T."/>
            <person name="Ambrose B.A."/>
            <person name="Ashton N.W."/>
            <person name="Axtell M.J."/>
            <person name="Barker E."/>
            <person name="Barker M.S."/>
            <person name="Bennetzen J.L."/>
            <person name="Bonawitz N.D."/>
            <person name="Chapple C."/>
            <person name="Cheng C."/>
            <person name="Correa L.G."/>
            <person name="Dacre M."/>
            <person name="DeBarry J."/>
            <person name="Dreyer I."/>
            <person name="Elias M."/>
            <person name="Engstrom E.M."/>
            <person name="Estelle M."/>
            <person name="Feng L."/>
            <person name="Finet C."/>
            <person name="Floyd S.K."/>
            <person name="Frommer W.B."/>
            <person name="Fujita T."/>
            <person name="Gramzow L."/>
            <person name="Gutensohn M."/>
            <person name="Harholt J."/>
            <person name="Hattori M."/>
            <person name="Heyl A."/>
            <person name="Hirai T."/>
            <person name="Hiwatashi Y."/>
            <person name="Ishikawa M."/>
            <person name="Iwata M."/>
            <person name="Karol K.G."/>
            <person name="Koehler B."/>
            <person name="Kolukisaoglu U."/>
            <person name="Kubo M."/>
            <person name="Kurata T."/>
            <person name="Lalonde S."/>
            <person name="Li K."/>
            <person name="Li Y."/>
            <person name="Litt A."/>
            <person name="Lyons E."/>
            <person name="Manning G."/>
            <person name="Maruyama T."/>
            <person name="Michael T.P."/>
            <person name="Mikami K."/>
            <person name="Miyazaki S."/>
            <person name="Morinaga S."/>
            <person name="Murata T."/>
            <person name="Mueller-Roeber B."/>
            <person name="Nelson D.R."/>
            <person name="Obara M."/>
            <person name="Oguri Y."/>
            <person name="Olmstead R.G."/>
            <person name="Onodera N."/>
            <person name="Petersen B.L."/>
            <person name="Pils B."/>
            <person name="Prigge M."/>
            <person name="Rensing S.A."/>
            <person name="Riano-Pachon D.M."/>
            <person name="Roberts A.W."/>
            <person name="Sato Y."/>
            <person name="Scheller H.V."/>
            <person name="Schulz B."/>
            <person name="Schulz C."/>
            <person name="Shakirov E.V."/>
            <person name="Shibagaki N."/>
            <person name="Shinohara N."/>
            <person name="Shippen D.E."/>
            <person name="Soerensen I."/>
            <person name="Sotooka R."/>
            <person name="Sugimoto N."/>
            <person name="Sugita M."/>
            <person name="Sumikawa N."/>
            <person name="Tanurdzic M."/>
            <person name="Theissen G."/>
            <person name="Ulvskov P."/>
            <person name="Wakazuki S."/>
            <person name="Weng J.K."/>
            <person name="Willats W.W."/>
            <person name="Wipf D."/>
            <person name="Wolf P.G."/>
            <person name="Yang L."/>
            <person name="Zimmer A.D."/>
            <person name="Zhu Q."/>
            <person name="Mitros T."/>
            <person name="Hellsten U."/>
            <person name="Loque D."/>
            <person name="Otillar R."/>
            <person name="Salamov A."/>
            <person name="Schmutz J."/>
            <person name="Shapiro H."/>
            <person name="Lindquist E."/>
            <person name="Lucas S."/>
            <person name="Rokhsar D."/>
            <person name="Grigoriev I.V."/>
        </authorList>
    </citation>
    <scope>NUCLEOTIDE SEQUENCE [LARGE SCALE GENOMIC DNA]</scope>
</reference>
<protein>
    <recommendedName>
        <fullName evidence="5">Pentacotripeptide-repeat region of PRORP domain-containing protein</fullName>
    </recommendedName>
</protein>
<dbReference type="Proteomes" id="UP000001514">
    <property type="component" value="Unassembled WGS sequence"/>
</dbReference>
<dbReference type="InterPro" id="IPR046960">
    <property type="entry name" value="PPR_At4g14850-like_plant"/>
</dbReference>
<gene>
    <name evidence="3" type="ORF">SELMODRAFT_125795</name>
</gene>
<dbReference type="PANTHER" id="PTHR47926:SF533">
    <property type="entry name" value="DYW DOMAIN-CONTAINING PROTEIN"/>
    <property type="match status" value="1"/>
</dbReference>
<dbReference type="GO" id="GO:0003723">
    <property type="term" value="F:RNA binding"/>
    <property type="evidence" value="ECO:0007669"/>
    <property type="project" value="InterPro"/>
</dbReference>
<dbReference type="NCBIfam" id="TIGR00756">
    <property type="entry name" value="PPR"/>
    <property type="match status" value="1"/>
</dbReference>
<dbReference type="Gramene" id="EFJ11606">
    <property type="protein sequence ID" value="EFJ11606"/>
    <property type="gene ID" value="SELMODRAFT_125795"/>
</dbReference>
<evidence type="ECO:0008006" key="5">
    <source>
        <dbReference type="Google" id="ProtNLM"/>
    </source>
</evidence>
<dbReference type="InParanoid" id="D8SVF7"/>
<proteinExistence type="predicted"/>
<dbReference type="AlphaFoldDB" id="D8SVF7"/>
<evidence type="ECO:0000256" key="2">
    <source>
        <dbReference type="PROSITE-ProRule" id="PRU00708"/>
    </source>
</evidence>
<dbReference type="STRING" id="88036.D8SVF7"/>
<organism evidence="4">
    <name type="scientific">Selaginella moellendorffii</name>
    <name type="common">Spikemoss</name>
    <dbReference type="NCBI Taxonomy" id="88036"/>
    <lineage>
        <taxon>Eukaryota</taxon>
        <taxon>Viridiplantae</taxon>
        <taxon>Streptophyta</taxon>
        <taxon>Embryophyta</taxon>
        <taxon>Tracheophyta</taxon>
        <taxon>Lycopodiopsida</taxon>
        <taxon>Selaginellales</taxon>
        <taxon>Selaginellaceae</taxon>
        <taxon>Selaginella</taxon>
    </lineage>
</organism>
<evidence type="ECO:0000313" key="3">
    <source>
        <dbReference type="EMBL" id="EFJ11606.1"/>
    </source>
</evidence>
<feature type="repeat" description="PPR" evidence="2">
    <location>
        <begin position="5"/>
        <end position="39"/>
    </location>
</feature>
<dbReference type="PROSITE" id="PS51375">
    <property type="entry name" value="PPR"/>
    <property type="match status" value="1"/>
</dbReference>
<dbReference type="InterPro" id="IPR011990">
    <property type="entry name" value="TPR-like_helical_dom_sf"/>
</dbReference>
<evidence type="ECO:0000256" key="1">
    <source>
        <dbReference type="ARBA" id="ARBA00022737"/>
    </source>
</evidence>
<dbReference type="PANTHER" id="PTHR47926">
    <property type="entry name" value="PENTATRICOPEPTIDE REPEAT-CONTAINING PROTEIN"/>
    <property type="match status" value="1"/>
</dbReference>
<dbReference type="OrthoDB" id="185373at2759"/>
<evidence type="ECO:0000313" key="4">
    <source>
        <dbReference type="Proteomes" id="UP000001514"/>
    </source>
</evidence>
<keyword evidence="1" id="KW-0677">Repeat</keyword>
<sequence>MPVRNLVSWTSIVAGYAWNGHGQKSTEMFRAMELQGEIPDEISFVNVLTGCSHGGLLRRGWIYFQSMQRDYSLSPGKEHYCCLLDLLARSGRLDDAEDLLASMPFEPDEVACKTVLAACGIYRDLERAIRVADVVLDDNAGSSDCYLLLRNIFCEV</sequence>